<proteinExistence type="predicted"/>
<reference evidence="2 3" key="1">
    <citation type="submission" date="2017-12" db="EMBL/GenBank/DDBJ databases">
        <title>Integrating genomic resources of turbot (Scophthalmus maximus) in depth evaluation of genetic and physical mapping variation across individuals.</title>
        <authorList>
            <person name="Martinez P."/>
        </authorList>
    </citation>
    <scope>NUCLEOTIDE SEQUENCE [LARGE SCALE GENOMIC DNA]</scope>
</reference>
<accession>A0A2U9B6C7</accession>
<feature type="region of interest" description="Disordered" evidence="1">
    <location>
        <begin position="1"/>
        <end position="33"/>
    </location>
</feature>
<dbReference type="AlphaFoldDB" id="A0A2U9B6C7"/>
<dbReference type="EMBL" id="CP026245">
    <property type="protein sequence ID" value="AWO99395.1"/>
    <property type="molecule type" value="Genomic_DNA"/>
</dbReference>
<organism evidence="2 3">
    <name type="scientific">Scophthalmus maximus</name>
    <name type="common">Turbot</name>
    <name type="synonym">Psetta maxima</name>
    <dbReference type="NCBI Taxonomy" id="52904"/>
    <lineage>
        <taxon>Eukaryota</taxon>
        <taxon>Metazoa</taxon>
        <taxon>Chordata</taxon>
        <taxon>Craniata</taxon>
        <taxon>Vertebrata</taxon>
        <taxon>Euteleostomi</taxon>
        <taxon>Actinopterygii</taxon>
        <taxon>Neopterygii</taxon>
        <taxon>Teleostei</taxon>
        <taxon>Neoteleostei</taxon>
        <taxon>Acanthomorphata</taxon>
        <taxon>Carangaria</taxon>
        <taxon>Pleuronectiformes</taxon>
        <taxon>Pleuronectoidei</taxon>
        <taxon>Scophthalmidae</taxon>
        <taxon>Scophthalmus</taxon>
    </lineage>
</organism>
<name>A0A2U9B6C7_SCOMX</name>
<evidence type="ECO:0000256" key="1">
    <source>
        <dbReference type="SAM" id="MobiDB-lite"/>
    </source>
</evidence>
<protein>
    <submittedName>
        <fullName evidence="2">Uncharacterized protein</fullName>
    </submittedName>
</protein>
<dbReference type="Proteomes" id="UP000246464">
    <property type="component" value="Chromosome 3"/>
</dbReference>
<evidence type="ECO:0000313" key="2">
    <source>
        <dbReference type="EMBL" id="AWO99395.1"/>
    </source>
</evidence>
<feature type="compositionally biased region" description="Basic and acidic residues" evidence="1">
    <location>
        <begin position="17"/>
        <end position="33"/>
    </location>
</feature>
<keyword evidence="3" id="KW-1185">Reference proteome</keyword>
<evidence type="ECO:0000313" key="3">
    <source>
        <dbReference type="Proteomes" id="UP000246464"/>
    </source>
</evidence>
<sequence length="62" mass="6701">MCRQAAAVTSSEPCSGNDRRAHPHPPDRRVAEGPCDWHRVLGQMVRAPPPGCARTDPNTIAV</sequence>
<gene>
    <name evidence="2" type="ORF">SMAX5B_000676</name>
</gene>